<dbReference type="AlphaFoldDB" id="A0A1R3G7C0"/>
<accession>A0A1R3G7C0</accession>
<proteinExistence type="predicted"/>
<evidence type="ECO:0000256" key="1">
    <source>
        <dbReference type="ARBA" id="ARBA00022737"/>
    </source>
</evidence>
<dbReference type="Pfam" id="PF13041">
    <property type="entry name" value="PPR_2"/>
    <property type="match status" value="1"/>
</dbReference>
<keyword evidence="3" id="KW-1185">Reference proteome</keyword>
<dbReference type="NCBIfam" id="TIGR00756">
    <property type="entry name" value="PPR"/>
    <property type="match status" value="1"/>
</dbReference>
<protein>
    <submittedName>
        <fullName evidence="2">Uncharacterized protein</fullName>
    </submittedName>
</protein>
<organism evidence="2 3">
    <name type="scientific">Corchorus capsularis</name>
    <name type="common">Jute</name>
    <dbReference type="NCBI Taxonomy" id="210143"/>
    <lineage>
        <taxon>Eukaryota</taxon>
        <taxon>Viridiplantae</taxon>
        <taxon>Streptophyta</taxon>
        <taxon>Embryophyta</taxon>
        <taxon>Tracheophyta</taxon>
        <taxon>Spermatophyta</taxon>
        <taxon>Magnoliopsida</taxon>
        <taxon>eudicotyledons</taxon>
        <taxon>Gunneridae</taxon>
        <taxon>Pentapetalae</taxon>
        <taxon>rosids</taxon>
        <taxon>malvids</taxon>
        <taxon>Malvales</taxon>
        <taxon>Malvaceae</taxon>
        <taxon>Grewioideae</taxon>
        <taxon>Apeibeae</taxon>
        <taxon>Corchorus</taxon>
    </lineage>
</organism>
<evidence type="ECO:0000313" key="2">
    <source>
        <dbReference type="EMBL" id="OMO53974.1"/>
    </source>
</evidence>
<gene>
    <name evidence="2" type="ORF">CCACVL1_28169</name>
</gene>
<name>A0A1R3G7C0_COCAP</name>
<comment type="caution">
    <text evidence="2">The sequence shown here is derived from an EMBL/GenBank/DDBJ whole genome shotgun (WGS) entry which is preliminary data.</text>
</comment>
<dbReference type="InterPro" id="IPR002885">
    <property type="entry name" value="PPR_rpt"/>
</dbReference>
<sequence>MQSRGCFPNDVTYNVMINGLMKNDKAEQAEVGESE</sequence>
<evidence type="ECO:0000313" key="3">
    <source>
        <dbReference type="Proteomes" id="UP000188268"/>
    </source>
</evidence>
<dbReference type="InterPro" id="IPR011990">
    <property type="entry name" value="TPR-like_helical_dom_sf"/>
</dbReference>
<dbReference type="Gene3D" id="1.25.40.10">
    <property type="entry name" value="Tetratricopeptide repeat domain"/>
    <property type="match status" value="1"/>
</dbReference>
<keyword evidence="1" id="KW-0677">Repeat</keyword>
<dbReference type="OrthoDB" id="1709053at2759"/>
<dbReference type="EMBL" id="AWWV01015066">
    <property type="protein sequence ID" value="OMO53974.1"/>
    <property type="molecule type" value="Genomic_DNA"/>
</dbReference>
<dbReference type="Proteomes" id="UP000188268">
    <property type="component" value="Unassembled WGS sequence"/>
</dbReference>
<dbReference type="Gramene" id="OMO53974">
    <property type="protein sequence ID" value="OMO53974"/>
    <property type="gene ID" value="CCACVL1_28169"/>
</dbReference>
<reference evidence="2 3" key="1">
    <citation type="submission" date="2013-09" db="EMBL/GenBank/DDBJ databases">
        <title>Corchorus capsularis genome sequencing.</title>
        <authorList>
            <person name="Alam M."/>
            <person name="Haque M.S."/>
            <person name="Islam M.S."/>
            <person name="Emdad E.M."/>
            <person name="Islam M.M."/>
            <person name="Ahmed B."/>
            <person name="Halim A."/>
            <person name="Hossen Q.M.M."/>
            <person name="Hossain M.Z."/>
            <person name="Ahmed R."/>
            <person name="Khan M.M."/>
            <person name="Islam R."/>
            <person name="Rashid M.M."/>
            <person name="Khan S.A."/>
            <person name="Rahman M.S."/>
            <person name="Alam M."/>
        </authorList>
    </citation>
    <scope>NUCLEOTIDE SEQUENCE [LARGE SCALE GENOMIC DNA]</scope>
    <source>
        <strain evidence="3">cv. CVL-1</strain>
        <tissue evidence="2">Whole seedling</tissue>
    </source>
</reference>